<comment type="caution">
    <text evidence="2">The sequence shown here is derived from an EMBL/GenBank/DDBJ whole genome shotgun (WGS) entry which is preliminary data.</text>
</comment>
<reference evidence="2" key="1">
    <citation type="submission" date="2021-03" db="EMBL/GenBank/DDBJ databases">
        <title>Streptomyces strains.</title>
        <authorList>
            <person name="Lund M.B."/>
            <person name="Toerring T."/>
        </authorList>
    </citation>
    <scope>NUCLEOTIDE SEQUENCE</scope>
    <source>
        <strain evidence="2">JCM 4242</strain>
    </source>
</reference>
<name>A0A939JR06_9ACTN</name>
<evidence type="ECO:0000256" key="1">
    <source>
        <dbReference type="SAM" id="MobiDB-lite"/>
    </source>
</evidence>
<accession>A0A939JR06</accession>
<keyword evidence="3" id="KW-1185">Reference proteome</keyword>
<sequence length="95" mass="10957">MTRALRRESRARTVFDSWNHALTSPYNRRWAAETHPRSLRRTTPPVGRVARSPSGLGPFAATRAWARRGAGSDWKYRRLGSRRASSRKSRHMSRP</sequence>
<feature type="region of interest" description="Disordered" evidence="1">
    <location>
        <begin position="76"/>
        <end position="95"/>
    </location>
</feature>
<dbReference type="EMBL" id="JAFMOF010000002">
    <property type="protein sequence ID" value="MBO0654282.1"/>
    <property type="molecule type" value="Genomic_DNA"/>
</dbReference>
<gene>
    <name evidence="2" type="ORF">J1792_16325</name>
</gene>
<feature type="compositionally biased region" description="Basic residues" evidence="1">
    <location>
        <begin position="77"/>
        <end position="95"/>
    </location>
</feature>
<dbReference type="Proteomes" id="UP000664781">
    <property type="component" value="Unassembled WGS sequence"/>
</dbReference>
<dbReference type="AlphaFoldDB" id="A0A939JR06"/>
<dbReference type="RefSeq" id="WP_207247565.1">
    <property type="nucleotide sequence ID" value="NZ_JAFMOF010000002.1"/>
</dbReference>
<evidence type="ECO:0000313" key="2">
    <source>
        <dbReference type="EMBL" id="MBO0654282.1"/>
    </source>
</evidence>
<proteinExistence type="predicted"/>
<feature type="region of interest" description="Disordered" evidence="1">
    <location>
        <begin position="33"/>
        <end position="57"/>
    </location>
</feature>
<protein>
    <submittedName>
        <fullName evidence="2">Uncharacterized protein</fullName>
    </submittedName>
</protein>
<organism evidence="2 3">
    <name type="scientific">Streptomyces triculaminicus</name>
    <dbReference type="NCBI Taxonomy" id="2816232"/>
    <lineage>
        <taxon>Bacteria</taxon>
        <taxon>Bacillati</taxon>
        <taxon>Actinomycetota</taxon>
        <taxon>Actinomycetes</taxon>
        <taxon>Kitasatosporales</taxon>
        <taxon>Streptomycetaceae</taxon>
        <taxon>Streptomyces</taxon>
    </lineage>
</organism>
<evidence type="ECO:0000313" key="3">
    <source>
        <dbReference type="Proteomes" id="UP000664781"/>
    </source>
</evidence>